<dbReference type="Proteomes" id="UP000198614">
    <property type="component" value="Unassembled WGS sequence"/>
</dbReference>
<evidence type="ECO:0000313" key="2">
    <source>
        <dbReference type="Proteomes" id="UP000198614"/>
    </source>
</evidence>
<accession>A0A1G7YEB7</accession>
<dbReference type="SUPFAM" id="SSF48576">
    <property type="entry name" value="Terpenoid synthases"/>
    <property type="match status" value="1"/>
</dbReference>
<evidence type="ECO:0000313" key="1">
    <source>
        <dbReference type="EMBL" id="SDG94707.1"/>
    </source>
</evidence>
<proteinExistence type="predicted"/>
<dbReference type="InterPro" id="IPR008949">
    <property type="entry name" value="Isoprenoid_synthase_dom_sf"/>
</dbReference>
<organism evidence="1 2">
    <name type="scientific">Streptomyces griseoaurantiacus</name>
    <dbReference type="NCBI Taxonomy" id="68213"/>
    <lineage>
        <taxon>Bacteria</taxon>
        <taxon>Bacillati</taxon>
        <taxon>Actinomycetota</taxon>
        <taxon>Actinomycetes</taxon>
        <taxon>Kitasatosporales</taxon>
        <taxon>Streptomycetaceae</taxon>
        <taxon>Streptomyces</taxon>
        <taxon>Streptomyces aurantiacus group</taxon>
    </lineage>
</organism>
<dbReference type="AlphaFoldDB" id="A0A1G7YEB7"/>
<sequence length="315" mass="33959">MPSLNEARSAVPWETVVARIHHEITRAVPALDRTVRELPRKVFGLDSGFFYMPLAQAMHWGEEDGGWLEEVATVFGLGHLYYVLHDQLVDHGRLSPRQAVLMDSALTLYLTRGARLGAGTERFLVSHAAGAAAYAEALLRDIAHNERPGDDYSPDDVFRLGEKAAPGILALVVVAARCGRSRHLAQLPQAVTDLCSGLQLLDDLQDLREDWEHRNVTFPVSLGISALGISAPDGADPSHTAFAAHTADDLLDALYLSGGAAVVLRLALRCLERARAALSRTDAGVVLGLTDTWSERAAGQLDRAEKGSGAHARLG</sequence>
<dbReference type="EMBL" id="FNAX01000039">
    <property type="protein sequence ID" value="SDG94707.1"/>
    <property type="molecule type" value="Genomic_DNA"/>
</dbReference>
<reference evidence="1 2" key="1">
    <citation type="submission" date="2016-10" db="EMBL/GenBank/DDBJ databases">
        <authorList>
            <person name="de Groot N.N."/>
        </authorList>
    </citation>
    <scope>NUCLEOTIDE SEQUENCE [LARGE SCALE GENOMIC DNA]</scope>
    <source>
        <strain evidence="1 2">CGMCC 4.1859</strain>
    </source>
</reference>
<protein>
    <submittedName>
        <fullName evidence="1">Geranylgeranyl pyrophosphate synthase</fullName>
    </submittedName>
</protein>
<dbReference type="OrthoDB" id="5184291at2"/>
<gene>
    <name evidence="1" type="ORF">SAMN05216260_1399</name>
</gene>
<name>A0A1G7YEB7_9ACTN</name>